<dbReference type="OrthoDB" id="1844152at2759"/>
<keyword evidence="7 8" id="KW-0349">Heme</keyword>
<comment type="caution">
    <text evidence="9">The sequence shown here is derived from an EMBL/GenBank/DDBJ whole genome shotgun (WGS) entry which is preliminary data.</text>
</comment>
<dbReference type="AlphaFoldDB" id="A0A9P7GRR2"/>
<comment type="similarity">
    <text evidence="2 8">Belongs to the cytochrome P450 family.</text>
</comment>
<evidence type="ECO:0000256" key="3">
    <source>
        <dbReference type="ARBA" id="ARBA00022723"/>
    </source>
</evidence>
<evidence type="ECO:0000256" key="7">
    <source>
        <dbReference type="PIRSR" id="PIRSR602403-1"/>
    </source>
</evidence>
<evidence type="ECO:0008006" key="11">
    <source>
        <dbReference type="Google" id="ProtNLM"/>
    </source>
</evidence>
<dbReference type="GO" id="GO:0005506">
    <property type="term" value="F:iron ion binding"/>
    <property type="evidence" value="ECO:0007669"/>
    <property type="project" value="InterPro"/>
</dbReference>
<dbReference type="InterPro" id="IPR001128">
    <property type="entry name" value="Cyt_P450"/>
</dbReference>
<proteinExistence type="inferred from homology"/>
<keyword evidence="3 7" id="KW-0479">Metal-binding</keyword>
<evidence type="ECO:0000256" key="4">
    <source>
        <dbReference type="ARBA" id="ARBA00023002"/>
    </source>
</evidence>
<name>A0A9P7GRR2_9AGAR</name>
<dbReference type="PRINTS" id="PR00465">
    <property type="entry name" value="EP450IV"/>
</dbReference>
<gene>
    <name evidence="9" type="ORF">H0H81_007330</name>
</gene>
<evidence type="ECO:0000256" key="6">
    <source>
        <dbReference type="ARBA" id="ARBA00023033"/>
    </source>
</evidence>
<dbReference type="Proteomes" id="UP000717328">
    <property type="component" value="Unassembled WGS sequence"/>
</dbReference>
<dbReference type="InterPro" id="IPR017972">
    <property type="entry name" value="Cyt_P450_CS"/>
</dbReference>
<dbReference type="PANTHER" id="PTHR46206:SF1">
    <property type="entry name" value="P450, PUTATIVE (EUROFUNG)-RELATED"/>
    <property type="match status" value="1"/>
</dbReference>
<dbReference type="GO" id="GO:0020037">
    <property type="term" value="F:heme binding"/>
    <property type="evidence" value="ECO:0007669"/>
    <property type="project" value="InterPro"/>
</dbReference>
<reference evidence="9" key="1">
    <citation type="submission" date="2021-02" db="EMBL/GenBank/DDBJ databases">
        <authorList>
            <person name="Nieuwenhuis M."/>
            <person name="Van De Peppel L.J.J."/>
        </authorList>
    </citation>
    <scope>NUCLEOTIDE SEQUENCE</scope>
    <source>
        <strain evidence="9">D49</strain>
    </source>
</reference>
<keyword evidence="6 8" id="KW-0503">Monooxygenase</keyword>
<comment type="cofactor">
    <cofactor evidence="1 7">
        <name>heme</name>
        <dbReference type="ChEBI" id="CHEBI:30413"/>
    </cofactor>
</comment>
<feature type="binding site" description="axial binding residue" evidence="7">
    <location>
        <position position="446"/>
    </location>
    <ligand>
        <name>heme</name>
        <dbReference type="ChEBI" id="CHEBI:30413"/>
    </ligand>
    <ligandPart>
        <name>Fe</name>
        <dbReference type="ChEBI" id="CHEBI:18248"/>
    </ligandPart>
</feature>
<evidence type="ECO:0000256" key="2">
    <source>
        <dbReference type="ARBA" id="ARBA00010617"/>
    </source>
</evidence>
<evidence type="ECO:0000256" key="5">
    <source>
        <dbReference type="ARBA" id="ARBA00023004"/>
    </source>
</evidence>
<dbReference type="PROSITE" id="PS00086">
    <property type="entry name" value="CYTOCHROME_P450"/>
    <property type="match status" value="1"/>
</dbReference>
<dbReference type="SUPFAM" id="SSF48264">
    <property type="entry name" value="Cytochrome P450"/>
    <property type="match status" value="1"/>
</dbReference>
<keyword evidence="10" id="KW-1185">Reference proteome</keyword>
<dbReference type="Gene3D" id="1.10.630.10">
    <property type="entry name" value="Cytochrome P450"/>
    <property type="match status" value="1"/>
</dbReference>
<evidence type="ECO:0000256" key="1">
    <source>
        <dbReference type="ARBA" id="ARBA00001971"/>
    </source>
</evidence>
<evidence type="ECO:0000313" key="10">
    <source>
        <dbReference type="Proteomes" id="UP000717328"/>
    </source>
</evidence>
<keyword evidence="4 8" id="KW-0560">Oxidoreductase</keyword>
<dbReference type="GO" id="GO:0016705">
    <property type="term" value="F:oxidoreductase activity, acting on paired donors, with incorporation or reduction of molecular oxygen"/>
    <property type="evidence" value="ECO:0007669"/>
    <property type="project" value="InterPro"/>
</dbReference>
<protein>
    <recommendedName>
        <fullName evidence="11">Cytochrome P450</fullName>
    </recommendedName>
</protein>
<dbReference type="CDD" id="cd11041">
    <property type="entry name" value="CYP503A1-like"/>
    <property type="match status" value="1"/>
</dbReference>
<reference evidence="9" key="2">
    <citation type="submission" date="2021-10" db="EMBL/GenBank/DDBJ databases">
        <title>Phylogenomics reveals ancestral predisposition of the termite-cultivated fungus Termitomyces towards a domesticated lifestyle.</title>
        <authorList>
            <person name="Auxier B."/>
            <person name="Grum-Grzhimaylo A."/>
            <person name="Cardenas M.E."/>
            <person name="Lodge J.D."/>
            <person name="Laessoe T."/>
            <person name="Pedersen O."/>
            <person name="Smith M.E."/>
            <person name="Kuyper T.W."/>
            <person name="Franco-Molano E.A."/>
            <person name="Baroni T.J."/>
            <person name="Aanen D.K."/>
        </authorList>
    </citation>
    <scope>NUCLEOTIDE SEQUENCE</scope>
    <source>
        <strain evidence="9">D49</strain>
    </source>
</reference>
<dbReference type="InterPro" id="IPR002403">
    <property type="entry name" value="Cyt_P450_E_grp-IV"/>
</dbReference>
<keyword evidence="5 7" id="KW-0408">Iron</keyword>
<evidence type="ECO:0000313" key="9">
    <source>
        <dbReference type="EMBL" id="KAG5651807.1"/>
    </source>
</evidence>
<dbReference type="Pfam" id="PF00067">
    <property type="entry name" value="p450"/>
    <property type="match status" value="1"/>
</dbReference>
<accession>A0A9P7GRR2</accession>
<dbReference type="PANTHER" id="PTHR46206">
    <property type="entry name" value="CYTOCHROME P450"/>
    <property type="match status" value="1"/>
</dbReference>
<dbReference type="GO" id="GO:0004497">
    <property type="term" value="F:monooxygenase activity"/>
    <property type="evidence" value="ECO:0007669"/>
    <property type="project" value="UniProtKB-KW"/>
</dbReference>
<dbReference type="InterPro" id="IPR036396">
    <property type="entry name" value="Cyt_P450_sf"/>
</dbReference>
<dbReference type="EMBL" id="JABCKI010000195">
    <property type="protein sequence ID" value="KAG5651807.1"/>
    <property type="molecule type" value="Genomic_DNA"/>
</dbReference>
<sequence length="502" mass="56783">MERVPLLFTAFSATFIGFYLASSLSKAWSDRKKLNKIPTIGPSGVLSSYMGAWRMFTDARGMIQEGYEKYRGTTFKFPGISGWTVVISDDKLVEELRKATDDQVSAAEAINDQFQVIHTISPEFHHDPYHNAIVRSTLTRNIGECFPEVQDELVSAFSDYIPATETWTNVVALPTIMKIVCRMSNRLFVGLPLCRDPDYRTLNVDYTVDVMKGAHIINVFPNLLKPLAGYLFTNVPSSQERAMAHLAPIIEERIRQQEQYGKDWPGKPNDYLSWLLDVAEGPQRTVRDLTMRILGINFVSIHTTSMAFTQVLFDVATFPSYVPALREEIEQIIREEGLTKASLGNMWKLDSFIKESQRLGGNSAATMSRKVLKDFTFSDGTLVPAGHTVAVPNCAMHHDEDNYGDPNNFDGFRFANLRESEDSSSKYQMVTLNSNYMVFGYGRHACPGRFFAVNEIKALMVHVLLNYDVSFETNRGRPEDTWFGTLSAPDPSISVMFRKRRT</sequence>
<organism evidence="9 10">
    <name type="scientific">Sphagnurus paluster</name>
    <dbReference type="NCBI Taxonomy" id="117069"/>
    <lineage>
        <taxon>Eukaryota</taxon>
        <taxon>Fungi</taxon>
        <taxon>Dikarya</taxon>
        <taxon>Basidiomycota</taxon>
        <taxon>Agaricomycotina</taxon>
        <taxon>Agaricomycetes</taxon>
        <taxon>Agaricomycetidae</taxon>
        <taxon>Agaricales</taxon>
        <taxon>Tricholomatineae</taxon>
        <taxon>Lyophyllaceae</taxon>
        <taxon>Sphagnurus</taxon>
    </lineage>
</organism>
<evidence type="ECO:0000256" key="8">
    <source>
        <dbReference type="RuleBase" id="RU000461"/>
    </source>
</evidence>